<evidence type="ECO:0000313" key="6">
    <source>
        <dbReference type="Proteomes" id="UP000028547"/>
    </source>
</evidence>
<evidence type="ECO:0000313" key="5">
    <source>
        <dbReference type="EMBL" id="KFA92646.1"/>
    </source>
</evidence>
<evidence type="ECO:0000256" key="3">
    <source>
        <dbReference type="ARBA" id="ARBA00023295"/>
    </source>
</evidence>
<evidence type="ECO:0000256" key="2">
    <source>
        <dbReference type="ARBA" id="ARBA00022801"/>
    </source>
</evidence>
<dbReference type="CDD" id="cd11326">
    <property type="entry name" value="AmyAc_Glg_debranch"/>
    <property type="match status" value="1"/>
</dbReference>
<dbReference type="InterPro" id="IPR006047">
    <property type="entry name" value="GH13_cat_dom"/>
</dbReference>
<dbReference type="InterPro" id="IPR004193">
    <property type="entry name" value="Glyco_hydro_13_N"/>
</dbReference>
<accession>A0A084SW11</accession>
<dbReference type="PANTHER" id="PTHR43002">
    <property type="entry name" value="GLYCOGEN DEBRANCHING ENZYME"/>
    <property type="match status" value="1"/>
</dbReference>
<dbReference type="CDD" id="cd02856">
    <property type="entry name" value="E_set_GDE_Isoamylase_N"/>
    <property type="match status" value="1"/>
</dbReference>
<dbReference type="InterPro" id="IPR013783">
    <property type="entry name" value="Ig-like_fold"/>
</dbReference>
<dbReference type="RefSeq" id="WP_043394339.1">
    <property type="nucleotide sequence ID" value="NZ_JPMI01000080.1"/>
</dbReference>
<reference evidence="5 6" key="1">
    <citation type="submission" date="2014-07" db="EMBL/GenBank/DDBJ databases">
        <title>Draft Genome Sequence of Gephyronic Acid Producer, Cystobacter violaceus Strain Cb vi76.</title>
        <authorList>
            <person name="Stevens D.C."/>
            <person name="Young J."/>
            <person name="Carmichael R."/>
            <person name="Tan J."/>
            <person name="Taylor R.E."/>
        </authorList>
    </citation>
    <scope>NUCLEOTIDE SEQUENCE [LARGE SCALE GENOMIC DNA]</scope>
    <source>
        <strain evidence="5 6">Cb vi76</strain>
    </source>
</reference>
<evidence type="ECO:0000256" key="1">
    <source>
        <dbReference type="ARBA" id="ARBA00008061"/>
    </source>
</evidence>
<dbReference type="InterPro" id="IPR044505">
    <property type="entry name" value="GlgX_Isoamylase_N_E_set"/>
</dbReference>
<dbReference type="Pfam" id="PF02922">
    <property type="entry name" value="CBM_48"/>
    <property type="match status" value="1"/>
</dbReference>
<comment type="similarity">
    <text evidence="1">Belongs to the glycosyl hydrolase 13 family.</text>
</comment>
<dbReference type="AlphaFoldDB" id="A0A084SW11"/>
<dbReference type="InterPro" id="IPR011837">
    <property type="entry name" value="Glycogen_debranch_GlgX"/>
</dbReference>
<dbReference type="SMART" id="SM00642">
    <property type="entry name" value="Aamy"/>
    <property type="match status" value="1"/>
</dbReference>
<dbReference type="InterPro" id="IPR013780">
    <property type="entry name" value="Glyco_hydro_b"/>
</dbReference>
<dbReference type="Pfam" id="PF00128">
    <property type="entry name" value="Alpha-amylase"/>
    <property type="match status" value="1"/>
</dbReference>
<sequence length="718" mass="81265">MKRAEVLPGKPYPLGATYLGNGVNFAVFSEHARKIEVCLFEPDNPARELRRYVLPEQTQHVWHGFIPGLQTGTLYGLRAHGAYEPRRGMRFNPHKLLVDPYARALHGQVDFSAPVYAYEPGDDEQDLAFDIRDSAAGVPKGVVLTDGFDWEGDSAPAVPLHRTLLYEAHVKGLTMLHPDIPEHQRGTYAALGHPALIEHLRKLGVTALELLPIHTHVDEPFLVDKGFTNYWGYSSLGYFSPDARFSSSGSRGGQVAEFKSMVKALHRAGIEVILDVVYNHTCEGNHLGPTLSFKGLDNTAYYRLLEKEPRYYQDFTGTGNSWNATHPYALKLVMDSLRYWVEVMHVDGFRFDLATTLGRDRHGYDTRAAFFQMVHQDPVLSRVKLIAEPWDVGDFGYQVGNFPVLWSEWNGKYRDTIRRYWKGDDRQAAEIGYRLTGSSDLYALGGRKPTASVNFITAHDGFTLHDLVTYSQKHNEANLEENRDGANDNHSWNCGVEGETKDPEINALREQQKRNFLATLFLSQGVPMLLAGDEMGRTQKGNNNAYCQDNALSWVDWNLNESQRKLLDFTVQLSRLRREQPVLTKRKFFRGSRLWDSELKDLAWFRPDGQEMKKEDWEKPYVRSVSFLLGGDAIVTPDDEGNRIVGDTLLVLMNAHHEPITFQLPAIEWGADWEEVVDTGESRVTLHTHTPAGGSVMVAGRALVVLRRPATDEALRRE</sequence>
<protein>
    <submittedName>
        <fullName evidence="5">Glycogen debranching protein</fullName>
    </submittedName>
</protein>
<dbReference type="SUPFAM" id="SSF81296">
    <property type="entry name" value="E set domains"/>
    <property type="match status" value="1"/>
</dbReference>
<name>A0A084SW11_9BACT</name>
<dbReference type="SUPFAM" id="SSF51445">
    <property type="entry name" value="(Trans)glycosidases"/>
    <property type="match status" value="1"/>
</dbReference>
<keyword evidence="3" id="KW-0326">Glycosidase</keyword>
<dbReference type="InterPro" id="IPR017853">
    <property type="entry name" value="GH"/>
</dbReference>
<dbReference type="Gene3D" id="2.60.40.1180">
    <property type="entry name" value="Golgi alpha-mannosidase II"/>
    <property type="match status" value="1"/>
</dbReference>
<feature type="domain" description="Glycosyl hydrolase family 13 catalytic" evidence="4">
    <location>
        <begin position="142"/>
        <end position="570"/>
    </location>
</feature>
<dbReference type="EMBL" id="JPMI01000080">
    <property type="protein sequence ID" value="KFA92646.1"/>
    <property type="molecule type" value="Genomic_DNA"/>
</dbReference>
<dbReference type="GO" id="GO:0005980">
    <property type="term" value="P:glycogen catabolic process"/>
    <property type="evidence" value="ECO:0007669"/>
    <property type="project" value="InterPro"/>
</dbReference>
<keyword evidence="2" id="KW-0378">Hydrolase</keyword>
<dbReference type="Proteomes" id="UP000028547">
    <property type="component" value="Unassembled WGS sequence"/>
</dbReference>
<organism evidence="5 6">
    <name type="scientific">Archangium violaceum Cb vi76</name>
    <dbReference type="NCBI Taxonomy" id="1406225"/>
    <lineage>
        <taxon>Bacteria</taxon>
        <taxon>Pseudomonadati</taxon>
        <taxon>Myxococcota</taxon>
        <taxon>Myxococcia</taxon>
        <taxon>Myxococcales</taxon>
        <taxon>Cystobacterineae</taxon>
        <taxon>Archangiaceae</taxon>
        <taxon>Archangium</taxon>
    </lineage>
</organism>
<proteinExistence type="inferred from homology"/>
<comment type="caution">
    <text evidence="5">The sequence shown here is derived from an EMBL/GenBank/DDBJ whole genome shotgun (WGS) entry which is preliminary data.</text>
</comment>
<dbReference type="InterPro" id="IPR014756">
    <property type="entry name" value="Ig_E-set"/>
</dbReference>
<dbReference type="SUPFAM" id="SSF51011">
    <property type="entry name" value="Glycosyl hydrolase domain"/>
    <property type="match status" value="1"/>
</dbReference>
<dbReference type="Gene3D" id="2.60.40.10">
    <property type="entry name" value="Immunoglobulins"/>
    <property type="match status" value="1"/>
</dbReference>
<dbReference type="NCBIfam" id="TIGR02100">
    <property type="entry name" value="glgX_debranch"/>
    <property type="match status" value="1"/>
</dbReference>
<dbReference type="Gene3D" id="3.20.20.80">
    <property type="entry name" value="Glycosidases"/>
    <property type="match status" value="1"/>
</dbReference>
<gene>
    <name evidence="5" type="ORF">Q664_13635</name>
</gene>
<dbReference type="GO" id="GO:0004135">
    <property type="term" value="F:amylo-alpha-1,6-glucosidase activity"/>
    <property type="evidence" value="ECO:0007669"/>
    <property type="project" value="InterPro"/>
</dbReference>
<evidence type="ECO:0000259" key="4">
    <source>
        <dbReference type="SMART" id="SM00642"/>
    </source>
</evidence>